<comment type="caution">
    <text evidence="14">The sequence shown here is derived from an EMBL/GenBank/DDBJ whole genome shotgun (WGS) entry which is preliminary data.</text>
</comment>
<dbReference type="RefSeq" id="WP_121922463.1">
    <property type="nucleotide sequence ID" value="NZ_REFO01000010.1"/>
</dbReference>
<evidence type="ECO:0000256" key="7">
    <source>
        <dbReference type="ARBA" id="ARBA00022840"/>
    </source>
</evidence>
<comment type="function">
    <text evidence="2 10 12">Catalyzes the transfer of a dimethylallyl group onto the adenine at position 37 in tRNAs that read codons beginning with uridine, leading to the formation of N6-(dimethylallyl)adenosine (i(6)A).</text>
</comment>
<dbReference type="PANTHER" id="PTHR11088:SF60">
    <property type="entry name" value="TRNA DIMETHYLALLYLTRANSFERASE"/>
    <property type="match status" value="1"/>
</dbReference>
<dbReference type="EC" id="2.5.1.75" evidence="10"/>
<evidence type="ECO:0000256" key="13">
    <source>
        <dbReference type="RuleBase" id="RU003785"/>
    </source>
</evidence>
<dbReference type="Gene3D" id="3.40.50.300">
    <property type="entry name" value="P-loop containing nucleotide triphosphate hydrolases"/>
    <property type="match status" value="1"/>
</dbReference>
<evidence type="ECO:0000256" key="12">
    <source>
        <dbReference type="RuleBase" id="RU003784"/>
    </source>
</evidence>
<evidence type="ECO:0000256" key="3">
    <source>
        <dbReference type="ARBA" id="ARBA00005842"/>
    </source>
</evidence>
<name>A0A3M0BK34_9AQUI</name>
<keyword evidence="8 10" id="KW-0460">Magnesium</keyword>
<dbReference type="PANTHER" id="PTHR11088">
    <property type="entry name" value="TRNA DIMETHYLALLYLTRANSFERASE"/>
    <property type="match status" value="1"/>
</dbReference>
<dbReference type="FunFam" id="1.10.20.140:FF:000001">
    <property type="entry name" value="tRNA dimethylallyltransferase"/>
    <property type="match status" value="1"/>
</dbReference>
<comment type="catalytic activity">
    <reaction evidence="9 10 11">
        <text>adenosine(37) in tRNA + dimethylallyl diphosphate = N(6)-dimethylallyladenosine(37) in tRNA + diphosphate</text>
        <dbReference type="Rhea" id="RHEA:26482"/>
        <dbReference type="Rhea" id="RHEA-COMP:10162"/>
        <dbReference type="Rhea" id="RHEA-COMP:10375"/>
        <dbReference type="ChEBI" id="CHEBI:33019"/>
        <dbReference type="ChEBI" id="CHEBI:57623"/>
        <dbReference type="ChEBI" id="CHEBI:74411"/>
        <dbReference type="ChEBI" id="CHEBI:74415"/>
        <dbReference type="EC" id="2.5.1.75"/>
    </reaction>
</comment>
<feature type="binding site" evidence="10">
    <location>
        <begin position="9"/>
        <end position="16"/>
    </location>
    <ligand>
        <name>ATP</name>
        <dbReference type="ChEBI" id="CHEBI:30616"/>
    </ligand>
</feature>
<feature type="binding site" evidence="10">
    <location>
        <begin position="11"/>
        <end position="16"/>
    </location>
    <ligand>
        <name>substrate</name>
    </ligand>
</feature>
<dbReference type="InterPro" id="IPR039657">
    <property type="entry name" value="Dimethylallyltransferase"/>
</dbReference>
<organism evidence="14 15">
    <name type="scientific">Hydrogenothermus marinus</name>
    <dbReference type="NCBI Taxonomy" id="133270"/>
    <lineage>
        <taxon>Bacteria</taxon>
        <taxon>Pseudomonadati</taxon>
        <taxon>Aquificota</taxon>
        <taxon>Aquificia</taxon>
        <taxon>Aquificales</taxon>
        <taxon>Hydrogenothermaceae</taxon>
        <taxon>Hydrogenothermus</taxon>
    </lineage>
</organism>
<protein>
    <recommendedName>
        <fullName evidence="10">tRNA dimethylallyltransferase</fullName>
        <ecNumber evidence="10">2.5.1.75</ecNumber>
    </recommendedName>
    <alternativeName>
        <fullName evidence="10">Dimethylallyl diphosphate:tRNA dimethylallyltransferase</fullName>
        <shortName evidence="10">DMAPP:tRNA dimethylallyltransferase</shortName>
        <shortName evidence="10">DMATase</shortName>
    </alternativeName>
    <alternativeName>
        <fullName evidence="10">Isopentenyl-diphosphate:tRNA isopentenyltransferase</fullName>
        <shortName evidence="10">IPP transferase</shortName>
        <shortName evidence="10">IPPT</shortName>
        <shortName evidence="10">IPTase</shortName>
    </alternativeName>
</protein>
<dbReference type="AlphaFoldDB" id="A0A3M0BK34"/>
<evidence type="ECO:0000256" key="5">
    <source>
        <dbReference type="ARBA" id="ARBA00022694"/>
    </source>
</evidence>
<proteinExistence type="inferred from homology"/>
<accession>A0A3M0BK34</accession>
<dbReference type="SUPFAM" id="SSF52540">
    <property type="entry name" value="P-loop containing nucleoside triphosphate hydrolases"/>
    <property type="match status" value="1"/>
</dbReference>
<gene>
    <name evidence="10" type="primary">miaA</name>
    <name evidence="14" type="ORF">CLV39_0313</name>
</gene>
<keyword evidence="5 10" id="KW-0819">tRNA processing</keyword>
<evidence type="ECO:0000256" key="1">
    <source>
        <dbReference type="ARBA" id="ARBA00001946"/>
    </source>
</evidence>
<keyword evidence="15" id="KW-1185">Reference proteome</keyword>
<evidence type="ECO:0000256" key="11">
    <source>
        <dbReference type="RuleBase" id="RU003783"/>
    </source>
</evidence>
<dbReference type="NCBIfam" id="TIGR00174">
    <property type="entry name" value="miaA"/>
    <property type="match status" value="1"/>
</dbReference>
<keyword evidence="6 10" id="KW-0547">Nucleotide-binding</keyword>
<feature type="site" description="Interaction with substrate tRNA" evidence="10">
    <location>
        <position position="100"/>
    </location>
</feature>
<evidence type="ECO:0000256" key="8">
    <source>
        <dbReference type="ARBA" id="ARBA00022842"/>
    </source>
</evidence>
<dbReference type="EMBL" id="REFO01000010">
    <property type="protein sequence ID" value="RMA97690.1"/>
    <property type="molecule type" value="Genomic_DNA"/>
</dbReference>
<comment type="subunit">
    <text evidence="10">Monomer.</text>
</comment>
<evidence type="ECO:0000313" key="14">
    <source>
        <dbReference type="EMBL" id="RMA97690.1"/>
    </source>
</evidence>
<feature type="region of interest" description="Interaction with substrate tRNA" evidence="10">
    <location>
        <begin position="34"/>
        <end position="37"/>
    </location>
</feature>
<dbReference type="OrthoDB" id="9776390at2"/>
<evidence type="ECO:0000256" key="10">
    <source>
        <dbReference type="HAMAP-Rule" id="MF_00185"/>
    </source>
</evidence>
<dbReference type="Proteomes" id="UP000280842">
    <property type="component" value="Unassembled WGS sequence"/>
</dbReference>
<dbReference type="InterPro" id="IPR027417">
    <property type="entry name" value="P-loop_NTPase"/>
</dbReference>
<evidence type="ECO:0000313" key="15">
    <source>
        <dbReference type="Proteomes" id="UP000280842"/>
    </source>
</evidence>
<dbReference type="GO" id="GO:0052381">
    <property type="term" value="F:tRNA dimethylallyltransferase activity"/>
    <property type="evidence" value="ECO:0007669"/>
    <property type="project" value="UniProtKB-UniRule"/>
</dbReference>
<evidence type="ECO:0000256" key="9">
    <source>
        <dbReference type="ARBA" id="ARBA00049563"/>
    </source>
</evidence>
<keyword evidence="4 10" id="KW-0808">Transferase</keyword>
<comment type="cofactor">
    <cofactor evidence="1 10">
        <name>Mg(2+)</name>
        <dbReference type="ChEBI" id="CHEBI:18420"/>
    </cofactor>
</comment>
<comment type="caution">
    <text evidence="10">Lacks conserved residue(s) required for the propagation of feature annotation.</text>
</comment>
<comment type="similarity">
    <text evidence="3 10 13">Belongs to the IPP transferase family.</text>
</comment>
<sequence length="303" mass="35592">MNKLIIITGTTATGKTETAINLAKEIDGEIISADSMMVYKYMDIGTAKPTKEEMEGIPHYLIDIRYPNEFFDVKDFISLAKEKIKEITEKGKTAIVVGGTWLYINSLLYGLSEIPTADWNLRNKLYKESSELLYEKLKEVDPVYAEKIHPNDKKRVVRALEVYYLTGKPFSSFHKNEDKPLYDFIGFVFERDRNQIMERIEKRVDKMIEKGLLDEVKFLLDKGYENSITSMQAIGYKELIPYFKGKCSLEEAKENIIKNTKAFAKRQIRTFRKKFKDDKWYFIDIKDEYNLVNYILEIIKRRK</sequence>
<evidence type="ECO:0000256" key="4">
    <source>
        <dbReference type="ARBA" id="ARBA00022679"/>
    </source>
</evidence>
<dbReference type="GO" id="GO:0006400">
    <property type="term" value="P:tRNA modification"/>
    <property type="evidence" value="ECO:0007669"/>
    <property type="project" value="TreeGrafter"/>
</dbReference>
<reference evidence="14 15" key="1">
    <citation type="submission" date="2018-10" db="EMBL/GenBank/DDBJ databases">
        <title>Genomic Encyclopedia of Archaeal and Bacterial Type Strains, Phase II (KMG-II): from individual species to whole genera.</title>
        <authorList>
            <person name="Goeker M."/>
        </authorList>
    </citation>
    <scope>NUCLEOTIDE SEQUENCE [LARGE SCALE GENOMIC DNA]</scope>
    <source>
        <strain evidence="14 15">VM1</strain>
    </source>
</reference>
<dbReference type="HAMAP" id="MF_00185">
    <property type="entry name" value="IPP_trans"/>
    <property type="match status" value="1"/>
</dbReference>
<dbReference type="InterPro" id="IPR018022">
    <property type="entry name" value="IPT"/>
</dbReference>
<dbReference type="GO" id="GO:0005524">
    <property type="term" value="F:ATP binding"/>
    <property type="evidence" value="ECO:0007669"/>
    <property type="project" value="UniProtKB-UniRule"/>
</dbReference>
<dbReference type="Pfam" id="PF01715">
    <property type="entry name" value="IPPT"/>
    <property type="match status" value="1"/>
</dbReference>
<feature type="site" description="Interaction with substrate tRNA" evidence="10">
    <location>
        <position position="122"/>
    </location>
</feature>
<keyword evidence="7 10" id="KW-0067">ATP-binding</keyword>
<evidence type="ECO:0000256" key="6">
    <source>
        <dbReference type="ARBA" id="ARBA00022741"/>
    </source>
</evidence>
<dbReference type="Gene3D" id="1.10.20.140">
    <property type="match status" value="1"/>
</dbReference>
<evidence type="ECO:0000256" key="2">
    <source>
        <dbReference type="ARBA" id="ARBA00003213"/>
    </source>
</evidence>